<dbReference type="InterPro" id="IPR002547">
    <property type="entry name" value="tRNA-bd_dom"/>
</dbReference>
<keyword evidence="1 3" id="KW-0820">tRNA-binding</keyword>
<reference evidence="5 6" key="1">
    <citation type="journal article" date="2015" name="Genome Announc.">
        <title>Expanding the biotechnology potential of lactobacilli through comparative genomics of 213 strains and associated genera.</title>
        <authorList>
            <person name="Sun Z."/>
            <person name="Harris H.M."/>
            <person name="McCann A."/>
            <person name="Guo C."/>
            <person name="Argimon S."/>
            <person name="Zhang W."/>
            <person name="Yang X."/>
            <person name="Jeffery I.B."/>
            <person name="Cooney J.C."/>
            <person name="Kagawa T.F."/>
            <person name="Liu W."/>
            <person name="Song Y."/>
            <person name="Salvetti E."/>
            <person name="Wrobel A."/>
            <person name="Rasinkangas P."/>
            <person name="Parkhill J."/>
            <person name="Rea M.C."/>
            <person name="O'Sullivan O."/>
            <person name="Ritari J."/>
            <person name="Douillard F.P."/>
            <person name="Paul Ross R."/>
            <person name="Yang R."/>
            <person name="Briner A.E."/>
            <person name="Felis G.E."/>
            <person name="de Vos W.M."/>
            <person name="Barrangou R."/>
            <person name="Klaenhammer T.R."/>
            <person name="Caufield P.W."/>
            <person name="Cui Y."/>
            <person name="Zhang H."/>
            <person name="O'Toole P.W."/>
        </authorList>
    </citation>
    <scope>NUCLEOTIDE SEQUENCE [LARGE SCALE GENOMIC DNA]</scope>
    <source>
        <strain evidence="5 6">DSM 20623</strain>
    </source>
</reference>
<feature type="domain" description="TRNA-binding" evidence="4">
    <location>
        <begin position="96"/>
        <end position="207"/>
    </location>
</feature>
<dbReference type="PATRIC" id="fig|1449336.4.peg.1543"/>
<dbReference type="PROSITE" id="PS50886">
    <property type="entry name" value="TRBD"/>
    <property type="match status" value="1"/>
</dbReference>
<name>A0A0R2I4P8_CARDV</name>
<dbReference type="Proteomes" id="UP000051658">
    <property type="component" value="Unassembled WGS sequence"/>
</dbReference>
<dbReference type="InterPro" id="IPR027855">
    <property type="entry name" value="DUF4479"/>
</dbReference>
<keyword evidence="2 3" id="KW-0694">RNA-binding</keyword>
<organism evidence="5 6">
    <name type="scientific">Carnobacterium divergens DSM 20623</name>
    <dbReference type="NCBI Taxonomy" id="1449336"/>
    <lineage>
        <taxon>Bacteria</taxon>
        <taxon>Bacillati</taxon>
        <taxon>Bacillota</taxon>
        <taxon>Bacilli</taxon>
        <taxon>Lactobacillales</taxon>
        <taxon>Carnobacteriaceae</taxon>
        <taxon>Carnobacterium</taxon>
    </lineage>
</organism>
<dbReference type="AlphaFoldDB" id="A0A0R2I4P8"/>
<dbReference type="GO" id="GO:0000049">
    <property type="term" value="F:tRNA binding"/>
    <property type="evidence" value="ECO:0007669"/>
    <property type="project" value="UniProtKB-UniRule"/>
</dbReference>
<dbReference type="Pfam" id="PF01588">
    <property type="entry name" value="tRNA_bind"/>
    <property type="match status" value="1"/>
</dbReference>
<dbReference type="InterPro" id="IPR012340">
    <property type="entry name" value="NA-bd_OB-fold"/>
</dbReference>
<dbReference type="CDD" id="cd02796">
    <property type="entry name" value="tRNA_bind_bactPheRS"/>
    <property type="match status" value="1"/>
</dbReference>
<evidence type="ECO:0000256" key="1">
    <source>
        <dbReference type="ARBA" id="ARBA00022555"/>
    </source>
</evidence>
<dbReference type="FunFam" id="2.40.50.140:FF:000045">
    <property type="entry name" value="Phenylalanine--tRNA ligase beta subunit"/>
    <property type="match status" value="1"/>
</dbReference>
<evidence type="ECO:0000256" key="2">
    <source>
        <dbReference type="ARBA" id="ARBA00022884"/>
    </source>
</evidence>
<comment type="caution">
    <text evidence="5">The sequence shown here is derived from an EMBL/GenBank/DDBJ whole genome shotgun (WGS) entry which is preliminary data.</text>
</comment>
<accession>A0A0R2I4P8</accession>
<evidence type="ECO:0000256" key="3">
    <source>
        <dbReference type="PROSITE-ProRule" id="PRU00209"/>
    </source>
</evidence>
<protein>
    <submittedName>
        <fullName evidence="5">tRNA-binding domain protein</fullName>
    </submittedName>
</protein>
<gene>
    <name evidence="5" type="ORF">IV74_GL001511</name>
</gene>
<dbReference type="eggNOG" id="COG0073">
    <property type="taxonomic scope" value="Bacteria"/>
</dbReference>
<dbReference type="InterPro" id="IPR033714">
    <property type="entry name" value="tRNA_bind_bactPheRS"/>
</dbReference>
<dbReference type="InterPro" id="IPR037154">
    <property type="entry name" value="YtpR-like_sf"/>
</dbReference>
<evidence type="ECO:0000259" key="4">
    <source>
        <dbReference type="PROSITE" id="PS50886"/>
    </source>
</evidence>
<proteinExistence type="predicted"/>
<evidence type="ECO:0000313" key="6">
    <source>
        <dbReference type="Proteomes" id="UP000051658"/>
    </source>
</evidence>
<keyword evidence="6" id="KW-1185">Reference proteome</keyword>
<evidence type="ECO:0000313" key="5">
    <source>
        <dbReference type="EMBL" id="KRN56397.1"/>
    </source>
</evidence>
<dbReference type="Gene3D" id="3.30.1940.10">
    <property type="entry name" value="YtpR-like"/>
    <property type="match status" value="1"/>
</dbReference>
<dbReference type="Pfam" id="PF14794">
    <property type="entry name" value="DUF4479"/>
    <property type="match status" value="1"/>
</dbReference>
<dbReference type="Gene3D" id="2.40.50.140">
    <property type="entry name" value="Nucleic acid-binding proteins"/>
    <property type="match status" value="1"/>
</dbReference>
<dbReference type="NCBIfam" id="NF045760">
    <property type="entry name" value="YtpR"/>
    <property type="match status" value="1"/>
</dbReference>
<dbReference type="EMBL" id="JQBS01000032">
    <property type="protein sequence ID" value="KRN56397.1"/>
    <property type="molecule type" value="Genomic_DNA"/>
</dbReference>
<dbReference type="SUPFAM" id="SSF50249">
    <property type="entry name" value="Nucleic acid-binding proteins"/>
    <property type="match status" value="1"/>
</dbReference>
<sequence>MEKNKLMISCYNKNGIGDTLLIMTENSNFSEQGFEENGDVVRIFKSETNETVGFNFFHISNHLTVSGNGQIYLTEDQVAVLNELIQKAGFDYILEVDNEPKFVVGFVKECVPHPDSDHLSITQVEVGNDETVQIVCGAPNIAADQKVVVAKVGAMMPNGLIIWDGELRGEASHGMICSAKELNLADAPVQKGILVLPADSTVGEAFEIGA</sequence>